<dbReference type="InterPro" id="IPR008337">
    <property type="entry name" value="Capsule_biosynth_CapB"/>
</dbReference>
<dbReference type="NCBIfam" id="TIGR04012">
    <property type="entry name" value="poly_gGlu_PgsB"/>
    <property type="match status" value="1"/>
</dbReference>
<dbReference type="AlphaFoldDB" id="A0A1G8XF52"/>
<dbReference type="EMBL" id="FNFP01000001">
    <property type="protein sequence ID" value="SDJ89056.1"/>
    <property type="molecule type" value="Genomic_DNA"/>
</dbReference>
<dbReference type="Gene3D" id="3.40.1190.10">
    <property type="entry name" value="Mur-like, catalytic domain"/>
    <property type="match status" value="1"/>
</dbReference>
<dbReference type="PANTHER" id="PTHR43445">
    <property type="entry name" value="UDP-N-ACETYLMURAMATE--L-ALANINE LIGASE-RELATED"/>
    <property type="match status" value="1"/>
</dbReference>
<dbReference type="InterPro" id="IPR013221">
    <property type="entry name" value="Mur_ligase_cen"/>
</dbReference>
<evidence type="ECO:0000259" key="1">
    <source>
        <dbReference type="Pfam" id="PF08245"/>
    </source>
</evidence>
<name>A0A1G8XF52_9FIRM</name>
<dbReference type="Proteomes" id="UP000198718">
    <property type="component" value="Unassembled WGS sequence"/>
</dbReference>
<dbReference type="OrthoDB" id="2884at2"/>
<dbReference type="Pfam" id="PF08245">
    <property type="entry name" value="Mur_ligase_M"/>
    <property type="match status" value="1"/>
</dbReference>
<dbReference type="PANTHER" id="PTHR43445:SF1">
    <property type="entry name" value="PGA SYNTHASE CAPB"/>
    <property type="match status" value="1"/>
</dbReference>
<dbReference type="SUPFAM" id="SSF53623">
    <property type="entry name" value="MurD-like peptide ligases, catalytic domain"/>
    <property type="match status" value="1"/>
</dbReference>
<evidence type="ECO:0000313" key="3">
    <source>
        <dbReference type="Proteomes" id="UP000198718"/>
    </source>
</evidence>
<gene>
    <name evidence="2" type="ORF">SAMN05660472_00198</name>
</gene>
<sequence length="401" mass="44328">MGLILFIIMIALFLGILEKKTHQKRVESIPLRVNVNGIRGKSTATRLITGILKEAGLKTVGKTTGTQARMIYWFTHEEKPIKRKPQGPNIGEQIKIVEEAAKLKAQALVSECMAVKPDYQIIFQEQMVQANVGVIVNVLEDHMDVLGPTLDEVAEAFTATIPYNGHLIITQGPYVEYFKKVAAKRGTKVTIADTSKVSEEYLRKFHYILFPENVAIGMAVAEALEIEEEVALRGMLNAQPDPGVLQVLTVGDSKTPAYFVNGFAANDAASTLNIWKRIEELGYPTQDAVMLMNCRSDRVDRTEQFAQDVLPNIPADVIVVIGGTVSPIVEAYKAGKLPVNKIINLEGKNSEEIYEVIQQYFSNRVIYGMGNIHGSAEPLVEMLEEKQGKEKVAEKDLAEAS</sequence>
<organism evidence="2 3">
    <name type="scientific">Natronincola ferrireducens</name>
    <dbReference type="NCBI Taxonomy" id="393762"/>
    <lineage>
        <taxon>Bacteria</taxon>
        <taxon>Bacillati</taxon>
        <taxon>Bacillota</taxon>
        <taxon>Clostridia</taxon>
        <taxon>Peptostreptococcales</taxon>
        <taxon>Natronincolaceae</taxon>
        <taxon>Natronincola</taxon>
    </lineage>
</organism>
<dbReference type="GO" id="GO:0016881">
    <property type="term" value="F:acid-amino acid ligase activity"/>
    <property type="evidence" value="ECO:0007669"/>
    <property type="project" value="InterPro"/>
</dbReference>
<accession>A0A1G8XF52</accession>
<feature type="domain" description="Mur ligase central" evidence="1">
    <location>
        <begin position="37"/>
        <end position="238"/>
    </location>
</feature>
<reference evidence="2 3" key="1">
    <citation type="submission" date="2016-10" db="EMBL/GenBank/DDBJ databases">
        <authorList>
            <person name="de Groot N.N."/>
        </authorList>
    </citation>
    <scope>NUCLEOTIDE SEQUENCE [LARGE SCALE GENOMIC DNA]</scope>
    <source>
        <strain evidence="2 3">DSM 18346</strain>
    </source>
</reference>
<dbReference type="InterPro" id="IPR050061">
    <property type="entry name" value="MurCDEF_pg_biosynth"/>
</dbReference>
<keyword evidence="3" id="KW-1185">Reference proteome</keyword>
<dbReference type="GO" id="GO:0016020">
    <property type="term" value="C:membrane"/>
    <property type="evidence" value="ECO:0007669"/>
    <property type="project" value="InterPro"/>
</dbReference>
<evidence type="ECO:0000313" key="2">
    <source>
        <dbReference type="EMBL" id="SDJ89056.1"/>
    </source>
</evidence>
<dbReference type="InterPro" id="IPR036565">
    <property type="entry name" value="Mur-like_cat_sf"/>
</dbReference>
<dbReference type="STRING" id="393762.SAMN05660472_00198"/>
<dbReference type="GO" id="GO:0045227">
    <property type="term" value="P:capsule polysaccharide biosynthetic process"/>
    <property type="evidence" value="ECO:0007669"/>
    <property type="project" value="InterPro"/>
</dbReference>
<proteinExistence type="predicted"/>
<dbReference type="RefSeq" id="WP_090549022.1">
    <property type="nucleotide sequence ID" value="NZ_FNFP01000001.1"/>
</dbReference>
<protein>
    <submittedName>
        <fullName evidence="2">Poly-gamma-glutamate synthase PgsB/CapB</fullName>
    </submittedName>
</protein>
<dbReference type="PRINTS" id="PR01758">
    <property type="entry name" value="CAPSULEPROTB"/>
</dbReference>
<dbReference type="GO" id="GO:0005524">
    <property type="term" value="F:ATP binding"/>
    <property type="evidence" value="ECO:0007669"/>
    <property type="project" value="InterPro"/>
</dbReference>